<feature type="compositionally biased region" description="Low complexity" evidence="1">
    <location>
        <begin position="105"/>
        <end position="120"/>
    </location>
</feature>
<sequence>MELSAVPVGADAQAGFRASPDAEQDCTLVRRAAPAPGRDDQDRLKKSEAAERSDGGDQPPLQDGKDKEMSGSATEGAQGQQARGAEPGMVAGRDATAGPGGPMGASPEAPAPATDSAARAGHVQRNALPQDGRAGAPAAENNHNNEPAGHPVSAADMRRIAQEAMEGERARIAGIQEAARKLGVGGEVTADLVRRGVSLDEARGALIDAAASLDRSVDTRPHIRMDGQSEVETRRAAVEAALMHRYEPGRHELSPAAREWRGLSLIEMAREFLAAEGVRVRGLGRDEIATRALHTSSDFPLILASVTNRTLRAAYEAAPRSYQMVARRTSVADFKAVQRLQLGEAPQLEKVNEAGEFRRGTIGEAKESYRVETYGKVVGITRQVLINDDLDAFTRVPALFGTAAATLESDVVWGIFLQNAAMADGKALFHAGHGNLAASGTALDVVNLAKARTAMSRQTGLDGKTLLNIRPAYLVVPSSLELAAEQLLAQNLVPGKPADVVPGNLRSLTIVSEPRLDPASGAVPWYLVASPAAIDTIEYAFLEGQEGVFMETRMGFDVDGVEIKARLDFGAKAIDWRGLYKNPGVALT</sequence>
<dbReference type="AlphaFoldDB" id="A0A4S3M5Q5"/>
<feature type="compositionally biased region" description="Low complexity" evidence="1">
    <location>
        <begin position="134"/>
        <end position="150"/>
    </location>
</feature>
<feature type="region of interest" description="Disordered" evidence="1">
    <location>
        <begin position="1"/>
        <end position="151"/>
    </location>
</feature>
<reference evidence="2 3" key="1">
    <citation type="submission" date="2019-04" db="EMBL/GenBank/DDBJ databases">
        <title>Draft genome sequence of Youngimonas vesicularis.</title>
        <authorList>
            <person name="Hameed A."/>
        </authorList>
    </citation>
    <scope>NUCLEOTIDE SEQUENCE [LARGE SCALE GENOMIC DNA]</scope>
    <source>
        <strain evidence="2 3">CC-AMW-E</strain>
    </source>
</reference>
<name>A0A4S3M5Q5_9RHOB</name>
<dbReference type="OrthoDB" id="9806592at2"/>
<protein>
    <submittedName>
        <fullName evidence="2">Peptidase U37</fullName>
    </submittedName>
</protein>
<feature type="compositionally biased region" description="Polar residues" evidence="1">
    <location>
        <begin position="71"/>
        <end position="81"/>
    </location>
</feature>
<dbReference type="EMBL" id="SSMD01000012">
    <property type="protein sequence ID" value="THD71417.1"/>
    <property type="molecule type" value="Genomic_DNA"/>
</dbReference>
<feature type="compositionally biased region" description="Basic and acidic residues" evidence="1">
    <location>
        <begin position="37"/>
        <end position="55"/>
    </location>
</feature>
<evidence type="ECO:0000313" key="2">
    <source>
        <dbReference type="EMBL" id="THD71417.1"/>
    </source>
</evidence>
<keyword evidence="3" id="KW-1185">Reference proteome</keyword>
<gene>
    <name evidence="2" type="ORF">E7681_17915</name>
</gene>
<evidence type="ECO:0000256" key="1">
    <source>
        <dbReference type="SAM" id="MobiDB-lite"/>
    </source>
</evidence>
<evidence type="ECO:0000313" key="3">
    <source>
        <dbReference type="Proteomes" id="UP000306113"/>
    </source>
</evidence>
<dbReference type="NCBIfam" id="NF045541">
    <property type="entry name" value="scaf_prot_MCP2"/>
    <property type="match status" value="1"/>
</dbReference>
<dbReference type="Proteomes" id="UP000306113">
    <property type="component" value="Unassembled WGS sequence"/>
</dbReference>
<organism evidence="2 3">
    <name type="scientific">Thalassobius vesicularis</name>
    <dbReference type="NCBI Taxonomy" id="1294297"/>
    <lineage>
        <taxon>Bacteria</taxon>
        <taxon>Pseudomonadati</taxon>
        <taxon>Pseudomonadota</taxon>
        <taxon>Alphaproteobacteria</taxon>
        <taxon>Rhodobacterales</taxon>
        <taxon>Roseobacteraceae</taxon>
        <taxon>Thalassovita</taxon>
    </lineage>
</organism>
<accession>A0A4S3M5Q5</accession>
<proteinExistence type="predicted"/>
<comment type="caution">
    <text evidence="2">The sequence shown here is derived from an EMBL/GenBank/DDBJ whole genome shotgun (WGS) entry which is preliminary data.</text>
</comment>
<dbReference type="Pfam" id="PF25209">
    <property type="entry name" value="Phage_capsid_4"/>
    <property type="match status" value="1"/>
</dbReference>